<reference evidence="4" key="2">
    <citation type="submission" date="2021-08" db="EMBL/GenBank/DDBJ databases">
        <authorList>
            <person name="Tani A."/>
            <person name="Ola A."/>
            <person name="Ogura Y."/>
            <person name="Katsura K."/>
            <person name="Hayashi T."/>
        </authorList>
    </citation>
    <scope>NUCLEOTIDE SEQUENCE</scope>
    <source>
        <strain evidence="4">KCTC 52305</strain>
    </source>
</reference>
<keyword evidence="1 2" id="KW-0732">Signal</keyword>
<gene>
    <name evidence="4" type="primary">glnH_2</name>
    <name evidence="4" type="ORF">OPKNFCMD_2731</name>
</gene>
<dbReference type="Proteomes" id="UP001055167">
    <property type="component" value="Unassembled WGS sequence"/>
</dbReference>
<dbReference type="RefSeq" id="WP_128562159.1">
    <property type="nucleotide sequence ID" value="NZ_BPQH01000008.1"/>
</dbReference>
<dbReference type="Gene3D" id="3.40.190.10">
    <property type="entry name" value="Periplasmic binding protein-like II"/>
    <property type="match status" value="2"/>
</dbReference>
<organism evidence="4 5">
    <name type="scientific">Methylobacterium crusticola</name>
    <dbReference type="NCBI Taxonomy" id="1697972"/>
    <lineage>
        <taxon>Bacteria</taxon>
        <taxon>Pseudomonadati</taxon>
        <taxon>Pseudomonadota</taxon>
        <taxon>Alphaproteobacteria</taxon>
        <taxon>Hyphomicrobiales</taxon>
        <taxon>Methylobacteriaceae</taxon>
        <taxon>Methylobacterium</taxon>
    </lineage>
</organism>
<dbReference type="EMBL" id="BPQH01000008">
    <property type="protein sequence ID" value="GJD49995.1"/>
    <property type="molecule type" value="Genomic_DNA"/>
</dbReference>
<dbReference type="SUPFAM" id="SSF53850">
    <property type="entry name" value="Periplasmic binding protein-like II"/>
    <property type="match status" value="1"/>
</dbReference>
<evidence type="ECO:0000256" key="2">
    <source>
        <dbReference type="SAM" id="SignalP"/>
    </source>
</evidence>
<feature type="domain" description="Solute-binding protein family 3/N-terminal" evidence="3">
    <location>
        <begin position="36"/>
        <end position="252"/>
    </location>
</feature>
<keyword evidence="5" id="KW-1185">Reference proteome</keyword>
<dbReference type="Pfam" id="PF00497">
    <property type="entry name" value="SBP_bac_3"/>
    <property type="match status" value="1"/>
</dbReference>
<name>A0ABQ4QX80_9HYPH</name>
<evidence type="ECO:0000259" key="3">
    <source>
        <dbReference type="SMART" id="SM00062"/>
    </source>
</evidence>
<feature type="signal peptide" evidence="2">
    <location>
        <begin position="1"/>
        <end position="24"/>
    </location>
</feature>
<evidence type="ECO:0000313" key="4">
    <source>
        <dbReference type="EMBL" id="GJD49995.1"/>
    </source>
</evidence>
<reference evidence="4" key="1">
    <citation type="journal article" date="2021" name="Front. Microbiol.">
        <title>Comprehensive Comparative Genomics and Phenotyping of Methylobacterium Species.</title>
        <authorList>
            <person name="Alessa O."/>
            <person name="Ogura Y."/>
            <person name="Fujitani Y."/>
            <person name="Takami H."/>
            <person name="Hayashi T."/>
            <person name="Sahin N."/>
            <person name="Tani A."/>
        </authorList>
    </citation>
    <scope>NUCLEOTIDE SEQUENCE</scope>
    <source>
        <strain evidence="4">KCTC 52305</strain>
    </source>
</reference>
<dbReference type="InterPro" id="IPR001638">
    <property type="entry name" value="Solute-binding_3/MltF_N"/>
</dbReference>
<dbReference type="PANTHER" id="PTHR35936">
    <property type="entry name" value="MEMBRANE-BOUND LYTIC MUREIN TRANSGLYCOSYLASE F"/>
    <property type="match status" value="1"/>
</dbReference>
<proteinExistence type="predicted"/>
<accession>A0ABQ4QX80</accession>
<dbReference type="PANTHER" id="PTHR35936:SF17">
    <property type="entry name" value="ARGININE-BINDING EXTRACELLULAR PROTEIN ARTP"/>
    <property type="match status" value="1"/>
</dbReference>
<protein>
    <submittedName>
        <fullName evidence="4">ABC transporter glutamine-binding protein GlnH</fullName>
    </submittedName>
</protein>
<dbReference type="SMART" id="SM00062">
    <property type="entry name" value="PBPb"/>
    <property type="match status" value="1"/>
</dbReference>
<evidence type="ECO:0000256" key="1">
    <source>
        <dbReference type="ARBA" id="ARBA00022729"/>
    </source>
</evidence>
<evidence type="ECO:0000313" key="5">
    <source>
        <dbReference type="Proteomes" id="UP001055167"/>
    </source>
</evidence>
<sequence>MVALLRRLPLLLVLLCSAPQHLHAQTVPAQIAPTGTLRVGVYPGSPLSMVRDKATGEARGMSVELGDEAARQLGLPVRRIEYRTVAEIVAAISAGEVDFTVSNASPARAKEVDFSPTVLSLELGYLVPDGSALASAVDIDRAGIRVGVTRGSTSERTLPDILKNARIVTVPAVGEVGSMFERGAIDAYATNKPILFETADTIPKSRVLPGRWGVEHVAIAIPRGQVLAMSWLREFVEKARSGGLIARMAERAGLRGAAME</sequence>
<comment type="caution">
    <text evidence="4">The sequence shown here is derived from an EMBL/GenBank/DDBJ whole genome shotgun (WGS) entry which is preliminary data.</text>
</comment>
<feature type="chain" id="PRO_5046808973" evidence="2">
    <location>
        <begin position="25"/>
        <end position="260"/>
    </location>
</feature>